<dbReference type="Pfam" id="PF19278">
    <property type="entry name" value="Hydant_A_C"/>
    <property type="match status" value="1"/>
</dbReference>
<dbReference type="eggNOG" id="COG0145">
    <property type="taxonomic scope" value="Bacteria"/>
</dbReference>
<dbReference type="InterPro" id="IPR008040">
    <property type="entry name" value="Hydant_A_N"/>
</dbReference>
<dbReference type="RefSeq" id="WP_006523682.1">
    <property type="nucleotide sequence ID" value="NC_021184.1"/>
</dbReference>
<dbReference type="InterPro" id="IPR043129">
    <property type="entry name" value="ATPase_NBD"/>
</dbReference>
<gene>
    <name evidence="4" type="ORF">Desgi_1143</name>
</gene>
<dbReference type="GO" id="GO:0006749">
    <property type="term" value="P:glutathione metabolic process"/>
    <property type="evidence" value="ECO:0007669"/>
    <property type="project" value="TreeGrafter"/>
</dbReference>
<dbReference type="Pfam" id="PF01968">
    <property type="entry name" value="Hydantoinase_A"/>
    <property type="match status" value="1"/>
</dbReference>
<dbReference type="InterPro" id="IPR045079">
    <property type="entry name" value="Oxoprolinase-like"/>
</dbReference>
<evidence type="ECO:0000313" key="5">
    <source>
        <dbReference type="Proteomes" id="UP000013520"/>
    </source>
</evidence>
<dbReference type="GO" id="GO:0005829">
    <property type="term" value="C:cytosol"/>
    <property type="evidence" value="ECO:0007669"/>
    <property type="project" value="TreeGrafter"/>
</dbReference>
<dbReference type="EMBL" id="CP003273">
    <property type="protein sequence ID" value="AGL00667.1"/>
    <property type="molecule type" value="Genomic_DNA"/>
</dbReference>
<dbReference type="SUPFAM" id="SSF53067">
    <property type="entry name" value="Actin-like ATPase domain"/>
    <property type="match status" value="1"/>
</dbReference>
<protein>
    <submittedName>
        <fullName evidence="4">N-methylhydantoinase A/acetone carboxylase, beta subunit</fullName>
    </submittedName>
</protein>
<dbReference type="GO" id="GO:0017168">
    <property type="term" value="F:5-oxoprolinase (ATP-hydrolyzing) activity"/>
    <property type="evidence" value="ECO:0007669"/>
    <property type="project" value="TreeGrafter"/>
</dbReference>
<evidence type="ECO:0000259" key="3">
    <source>
        <dbReference type="Pfam" id="PF19278"/>
    </source>
</evidence>
<dbReference type="PANTHER" id="PTHR11365:SF23">
    <property type="entry name" value="HYPOTHETICAL 5-OXOPROLINASE (EUROFUNG)-RELATED"/>
    <property type="match status" value="1"/>
</dbReference>
<accession>R4KG70</accession>
<evidence type="ECO:0000259" key="2">
    <source>
        <dbReference type="Pfam" id="PF05378"/>
    </source>
</evidence>
<feature type="domain" description="Acetophenone carboxylase-like C-terminal" evidence="3">
    <location>
        <begin position="510"/>
        <end position="677"/>
    </location>
</feature>
<dbReference type="OrthoDB" id="9768323at2"/>
<organism evidence="4 5">
    <name type="scientific">Desulfoscipio gibsoniae DSM 7213</name>
    <dbReference type="NCBI Taxonomy" id="767817"/>
    <lineage>
        <taxon>Bacteria</taxon>
        <taxon>Bacillati</taxon>
        <taxon>Bacillota</taxon>
        <taxon>Clostridia</taxon>
        <taxon>Eubacteriales</taxon>
        <taxon>Desulfallaceae</taxon>
        <taxon>Desulfoscipio</taxon>
    </lineage>
</organism>
<dbReference type="Pfam" id="PF05378">
    <property type="entry name" value="Hydant_A_N"/>
    <property type="match status" value="1"/>
</dbReference>
<dbReference type="InterPro" id="IPR002821">
    <property type="entry name" value="Hydantoinase_A"/>
</dbReference>
<reference evidence="4 5" key="1">
    <citation type="submission" date="2012-01" db="EMBL/GenBank/DDBJ databases">
        <title>Complete sequence of Desulfotomaculum gibsoniae DSM 7213.</title>
        <authorList>
            <consortium name="US DOE Joint Genome Institute"/>
            <person name="Lucas S."/>
            <person name="Han J."/>
            <person name="Lapidus A."/>
            <person name="Cheng J.-F."/>
            <person name="Goodwin L."/>
            <person name="Pitluck S."/>
            <person name="Peters L."/>
            <person name="Ovchinnikova G."/>
            <person name="Teshima H."/>
            <person name="Detter J.C."/>
            <person name="Han C."/>
            <person name="Tapia R."/>
            <person name="Land M."/>
            <person name="Hauser L."/>
            <person name="Kyrpides N."/>
            <person name="Ivanova N."/>
            <person name="Pagani I."/>
            <person name="Parshina S."/>
            <person name="Plugge C."/>
            <person name="Muyzer G."/>
            <person name="Kuever J."/>
            <person name="Ivanova A."/>
            <person name="Nazina T."/>
            <person name="Klenk H.-P."/>
            <person name="Brambilla E."/>
            <person name="Spring S."/>
            <person name="Stams A.F."/>
            <person name="Woyke T."/>
        </authorList>
    </citation>
    <scope>NUCLEOTIDE SEQUENCE [LARGE SCALE GENOMIC DNA]</scope>
    <source>
        <strain evidence="4 5">DSM 7213</strain>
    </source>
</reference>
<dbReference type="KEGG" id="dgi:Desgi_1143"/>
<feature type="domain" description="Hydantoinase/oxoprolinase N-terminal" evidence="2">
    <location>
        <begin position="6"/>
        <end position="187"/>
    </location>
</feature>
<evidence type="ECO:0000259" key="1">
    <source>
        <dbReference type="Pfam" id="PF01968"/>
    </source>
</evidence>
<dbReference type="PANTHER" id="PTHR11365">
    <property type="entry name" value="5-OXOPROLINASE RELATED"/>
    <property type="match status" value="1"/>
</dbReference>
<feature type="domain" description="Hydantoinase A/oxoprolinase" evidence="1">
    <location>
        <begin position="208"/>
        <end position="494"/>
    </location>
</feature>
<proteinExistence type="predicted"/>
<dbReference type="HOGENOM" id="CLU_002157_1_2_9"/>
<name>R4KG70_9FIRM</name>
<dbReference type="Proteomes" id="UP000013520">
    <property type="component" value="Chromosome"/>
</dbReference>
<sequence length="694" mass="75519">MNGFYRIGIDVGGTFTDFLLVNDLGESLVYKTPTTPKDPTEGVFTGLKLMAGDKDLSVVEFLSQVKIIVHGTTITTNATLTGEGAKTGFITTKGFRDCLNMRRGMREEQYNPKQSPPPPLVPRYLIQVVDERVNCEGHEVTPLNEDDVRRAIRFFKQEGVEAVAVSLLFSFFNPAHEQRIKEIITEEAPGLYVSLSSEVLPQVRVYERHSTTALNAYVGPPLSRYLTKLKGRLAQEGFGGTLLIMQSNGGVMAPEIAIRFASNTLLSGPASGPTAGVFYAESQSARDIITIDMGGTSFDVCLVKDKKPAFTEEGQVGGYRLASPIIDIHTIGAGGGSIAWVDPGGILCVGPKSAGSEPGPVCYGHGGTQPTVTDANLVLGYLAADFFYGGKLKLDLDSARRAVGNLASELGLDIETTAAGIYKIVNANMADGVREVSVRRGHDPREFALVVAGGAGPIHAAAIASELDISLIIIPRESSVFCAAGMLISDLKHDFVRTYNAPVGQHDLIKIKELYQEMRDEAMRTLAAEGISREAVKLLYRADLRYIGQFNDVGVVWEETLIEDAIQNLSGAFHKRHDTLYGYSMPGAPLEFMNLRMLATGVTDKPSFNKFPYVGRDASDALKGERPVYFDGNFINTPVYDGLRMGYGNLIQGPAIVEQPTTTIIVTPEFDLTCDEYNDYILYPKGVKYNHIPR</sequence>
<evidence type="ECO:0000313" key="4">
    <source>
        <dbReference type="EMBL" id="AGL00667.1"/>
    </source>
</evidence>
<dbReference type="AlphaFoldDB" id="R4KG70"/>
<keyword evidence="5" id="KW-1185">Reference proteome</keyword>
<dbReference type="InterPro" id="IPR049517">
    <property type="entry name" value="ACX-like_C"/>
</dbReference>
<dbReference type="STRING" id="767817.Desgi_1143"/>